<dbReference type="AlphaFoldDB" id="A0A1L3J7K8"/>
<keyword evidence="2" id="KW-1185">Reference proteome</keyword>
<name>A0A1L3J7K8_9FLAO</name>
<proteinExistence type="predicted"/>
<dbReference type="STRING" id="1913577.LPB144_11990"/>
<evidence type="ECO:0000313" key="1">
    <source>
        <dbReference type="EMBL" id="APG61084.1"/>
    </source>
</evidence>
<sequence>MKNVLKFTLISAFGLLLTSCGTTRTAPEAMAENEFRNQVYKEIVSDQSKFTEFMQVVHNNDEAEKWLLKDHFQMMENGKMKAVMEKNPEMKEKMKKMMHEKMENDPEMQKKMQDKMKAKMMEDPEMKQAMMQDMHTKMKANPEMADKMMDQMIQFLHENPELMEKMKAKMKAHQEEMKAGKKK</sequence>
<evidence type="ECO:0000313" key="2">
    <source>
        <dbReference type="Proteomes" id="UP000182510"/>
    </source>
</evidence>
<protein>
    <submittedName>
        <fullName evidence="1">Uncharacterized protein</fullName>
    </submittedName>
</protein>
<dbReference type="KEGG" id="grl:LPB144_11990"/>
<dbReference type="EMBL" id="CP018153">
    <property type="protein sequence ID" value="APG61084.1"/>
    <property type="molecule type" value="Genomic_DNA"/>
</dbReference>
<accession>A0A1L3J7K8</accession>
<dbReference type="OrthoDB" id="1444574at2"/>
<organism evidence="1 2">
    <name type="scientific">Christiangramia salexigens</name>
    <dbReference type="NCBI Taxonomy" id="1913577"/>
    <lineage>
        <taxon>Bacteria</taxon>
        <taxon>Pseudomonadati</taxon>
        <taxon>Bacteroidota</taxon>
        <taxon>Flavobacteriia</taxon>
        <taxon>Flavobacteriales</taxon>
        <taxon>Flavobacteriaceae</taxon>
        <taxon>Christiangramia</taxon>
    </lineage>
</organism>
<dbReference type="PROSITE" id="PS51257">
    <property type="entry name" value="PROKAR_LIPOPROTEIN"/>
    <property type="match status" value="1"/>
</dbReference>
<dbReference type="Proteomes" id="UP000182510">
    <property type="component" value="Chromosome"/>
</dbReference>
<gene>
    <name evidence="1" type="ORF">LPB144_11990</name>
</gene>
<reference evidence="1 2" key="1">
    <citation type="submission" date="2016-11" db="EMBL/GenBank/DDBJ databases">
        <title>Gramella sp. LPB0144 isolated from marine environment.</title>
        <authorList>
            <person name="Kim E."/>
            <person name="Yi H."/>
        </authorList>
    </citation>
    <scope>NUCLEOTIDE SEQUENCE [LARGE SCALE GENOMIC DNA]</scope>
    <source>
        <strain evidence="1 2">LPB0144</strain>
    </source>
</reference>
<dbReference type="RefSeq" id="WP_072553774.1">
    <property type="nucleotide sequence ID" value="NZ_CP018153.1"/>
</dbReference>